<feature type="domain" description="AB hydrolase-1" evidence="1">
    <location>
        <begin position="2"/>
        <end position="240"/>
    </location>
</feature>
<dbReference type="Proteomes" id="UP001227162">
    <property type="component" value="Unassembled WGS sequence"/>
</dbReference>
<dbReference type="PRINTS" id="PR00111">
    <property type="entry name" value="ABHYDROLASE"/>
</dbReference>
<dbReference type="PANTHER" id="PTHR43798">
    <property type="entry name" value="MONOACYLGLYCEROL LIPASE"/>
    <property type="match status" value="1"/>
</dbReference>
<dbReference type="InterPro" id="IPR000073">
    <property type="entry name" value="AB_hydrolase_1"/>
</dbReference>
<reference evidence="2" key="2">
    <citation type="submission" date="2023-04" db="EMBL/GenBank/DDBJ databases">
        <title>'Rhodoalgimonas zhirmunskyi' gen. nov., isolated from a red alga.</title>
        <authorList>
            <person name="Nedashkovskaya O.I."/>
            <person name="Otstavnykh N.Y."/>
            <person name="Bystritskaya E.P."/>
            <person name="Balabanova L.A."/>
            <person name="Isaeva M.P."/>
        </authorList>
    </citation>
    <scope>NUCLEOTIDE SEQUENCE</scope>
    <source>
        <strain evidence="2">10Alg 79</strain>
    </source>
</reference>
<dbReference type="GO" id="GO:0047372">
    <property type="term" value="F:monoacylglycerol lipase activity"/>
    <property type="evidence" value="ECO:0007669"/>
    <property type="project" value="TreeGrafter"/>
</dbReference>
<proteinExistence type="predicted"/>
<dbReference type="PANTHER" id="PTHR43798:SF5">
    <property type="entry name" value="MONOACYLGLYCEROL LIPASE ABHD6"/>
    <property type="match status" value="1"/>
</dbReference>
<dbReference type="Gene3D" id="3.40.50.1820">
    <property type="entry name" value="alpha/beta hydrolase"/>
    <property type="match status" value="1"/>
</dbReference>
<reference evidence="2" key="1">
    <citation type="submission" date="2022-07" db="EMBL/GenBank/DDBJ databases">
        <authorList>
            <person name="Otstavnykh N."/>
            <person name="Isaeva M."/>
            <person name="Bystritskaya E."/>
        </authorList>
    </citation>
    <scope>NUCLEOTIDE SEQUENCE</scope>
    <source>
        <strain evidence="2">10Alg 79</strain>
    </source>
</reference>
<evidence type="ECO:0000313" key="2">
    <source>
        <dbReference type="EMBL" id="MDQ2095067.1"/>
    </source>
</evidence>
<dbReference type="GO" id="GO:0016020">
    <property type="term" value="C:membrane"/>
    <property type="evidence" value="ECO:0007669"/>
    <property type="project" value="TreeGrafter"/>
</dbReference>
<dbReference type="SUPFAM" id="SSF53474">
    <property type="entry name" value="alpha/beta-Hydrolases"/>
    <property type="match status" value="1"/>
</dbReference>
<dbReference type="InterPro" id="IPR000639">
    <property type="entry name" value="Epox_hydrolase-like"/>
</dbReference>
<comment type="caution">
    <text evidence="2">The sequence shown here is derived from an EMBL/GenBank/DDBJ whole genome shotgun (WGS) entry which is preliminary data.</text>
</comment>
<dbReference type="InterPro" id="IPR050266">
    <property type="entry name" value="AB_hydrolase_sf"/>
</dbReference>
<organism evidence="2 3">
    <name type="scientific">Rhodalgimonas zhirmunskyi</name>
    <dbReference type="NCBI Taxonomy" id="2964767"/>
    <lineage>
        <taxon>Bacteria</taxon>
        <taxon>Pseudomonadati</taxon>
        <taxon>Pseudomonadota</taxon>
        <taxon>Alphaproteobacteria</taxon>
        <taxon>Rhodobacterales</taxon>
        <taxon>Roseobacteraceae</taxon>
        <taxon>Rhodalgimonas</taxon>
    </lineage>
</organism>
<dbReference type="InterPro" id="IPR029058">
    <property type="entry name" value="AB_hydrolase_fold"/>
</dbReference>
<protein>
    <submittedName>
        <fullName evidence="2">Alpha/beta hydrolase</fullName>
    </submittedName>
</protein>
<dbReference type="AlphaFoldDB" id="A0AAJ1UFD3"/>
<dbReference type="Pfam" id="PF12697">
    <property type="entry name" value="Abhydrolase_6"/>
    <property type="match status" value="1"/>
</dbReference>
<keyword evidence="2" id="KW-0378">Hydrolase</keyword>
<sequence length="250" mass="27048">MLLIHCSLAHSGAWKGLATILGSELEMRAFDMPGHGRSDDLPEGVDMQALCVAQAVDVIGADGPMDIIGHSFGATVALRLAIEHPDLVRSLVMIESVFFAAALADNPELTLHHGALMAGYNLAVKRGDMMEAAREFLREWGDGTPWDLLPEQQRAFLASKIHLIEANNQTVLEDRPGVLERQLIETVTAPGLLIRGEDSSPFVAPIHAAIQRRMADCESISIEGAAHMAPITHPKETAAAIRSFLERVPV</sequence>
<accession>A0AAJ1UFD3</accession>
<dbReference type="PRINTS" id="PR00412">
    <property type="entry name" value="EPOXHYDRLASE"/>
</dbReference>
<evidence type="ECO:0000259" key="1">
    <source>
        <dbReference type="Pfam" id="PF12697"/>
    </source>
</evidence>
<evidence type="ECO:0000313" key="3">
    <source>
        <dbReference type="Proteomes" id="UP001227162"/>
    </source>
</evidence>
<keyword evidence="3" id="KW-1185">Reference proteome</keyword>
<gene>
    <name evidence="2" type="ORF">NOI20_13170</name>
</gene>
<dbReference type="GO" id="GO:0046464">
    <property type="term" value="P:acylglycerol catabolic process"/>
    <property type="evidence" value="ECO:0007669"/>
    <property type="project" value="TreeGrafter"/>
</dbReference>
<name>A0AAJ1UFD3_9RHOB</name>
<dbReference type="EMBL" id="JANFFA010000003">
    <property type="protein sequence ID" value="MDQ2095067.1"/>
    <property type="molecule type" value="Genomic_DNA"/>
</dbReference>